<feature type="region of interest" description="Disordered" evidence="1">
    <location>
        <begin position="169"/>
        <end position="212"/>
    </location>
</feature>
<evidence type="ECO:0000256" key="1">
    <source>
        <dbReference type="SAM" id="MobiDB-lite"/>
    </source>
</evidence>
<organism evidence="3 4">
    <name type="scientific">Marinobacter daqiaonensis</name>
    <dbReference type="NCBI Taxonomy" id="650891"/>
    <lineage>
        <taxon>Bacteria</taxon>
        <taxon>Pseudomonadati</taxon>
        <taxon>Pseudomonadota</taxon>
        <taxon>Gammaproteobacteria</taxon>
        <taxon>Pseudomonadales</taxon>
        <taxon>Marinobacteraceae</taxon>
        <taxon>Marinobacter</taxon>
    </lineage>
</organism>
<dbReference type="Gene3D" id="3.30.160.100">
    <property type="entry name" value="Ribosome hibernation promotion factor-like"/>
    <property type="match status" value="1"/>
</dbReference>
<dbReference type="InterPro" id="IPR002059">
    <property type="entry name" value="CSP_DNA-bd"/>
</dbReference>
<dbReference type="InterPro" id="IPR012340">
    <property type="entry name" value="NA-bd_OB-fold"/>
</dbReference>
<dbReference type="Gene3D" id="2.40.50.140">
    <property type="entry name" value="Nucleic acid-binding proteins"/>
    <property type="match status" value="1"/>
</dbReference>
<dbReference type="AlphaFoldDB" id="A0A1I6GYH3"/>
<dbReference type="SUPFAM" id="SSF69754">
    <property type="entry name" value="Ribosome binding protein Y (YfiA homologue)"/>
    <property type="match status" value="1"/>
</dbReference>
<dbReference type="EMBL" id="FOYW01000001">
    <property type="protein sequence ID" value="SFR47226.1"/>
    <property type="molecule type" value="Genomic_DNA"/>
</dbReference>
<name>A0A1I6GYH3_9GAMM</name>
<reference evidence="3 4" key="1">
    <citation type="submission" date="2016-10" db="EMBL/GenBank/DDBJ databases">
        <authorList>
            <person name="de Groot N.N."/>
        </authorList>
    </citation>
    <scope>NUCLEOTIDE SEQUENCE [LARGE SCALE GENOMIC DNA]</scope>
    <source>
        <strain evidence="3 4">CGMCC 1.9167</strain>
    </source>
</reference>
<dbReference type="STRING" id="650891.SAMN05216203_0602"/>
<dbReference type="Pfam" id="PF00313">
    <property type="entry name" value="CSD"/>
    <property type="match status" value="1"/>
</dbReference>
<dbReference type="SUPFAM" id="SSF50249">
    <property type="entry name" value="Nucleic acid-binding proteins"/>
    <property type="match status" value="1"/>
</dbReference>
<feature type="domain" description="CSD" evidence="2">
    <location>
        <begin position="125"/>
        <end position="180"/>
    </location>
</feature>
<accession>A0A1I6GYH3</accession>
<dbReference type="Pfam" id="PF02482">
    <property type="entry name" value="Ribosomal_S30AE"/>
    <property type="match status" value="1"/>
</dbReference>
<dbReference type="InterPro" id="IPR003489">
    <property type="entry name" value="RHF/RaiA"/>
</dbReference>
<evidence type="ECO:0000313" key="4">
    <source>
        <dbReference type="Proteomes" id="UP000198644"/>
    </source>
</evidence>
<dbReference type="InterPro" id="IPR036567">
    <property type="entry name" value="RHF-like"/>
</dbReference>
<dbReference type="GO" id="GO:0003676">
    <property type="term" value="F:nucleic acid binding"/>
    <property type="evidence" value="ECO:0007669"/>
    <property type="project" value="InterPro"/>
</dbReference>
<dbReference type="Proteomes" id="UP000198644">
    <property type="component" value="Unassembled WGS sequence"/>
</dbReference>
<dbReference type="RefSeq" id="WP_167812692.1">
    <property type="nucleotide sequence ID" value="NZ_FOYW01000001.1"/>
</dbReference>
<sequence>MQIPLEVKFADVDHTQWVEDYIRERADRLDRMCDHLMSCRVVVERAQHHHNTGNPYRVRVEVTLPPKKDLVSDKEGTVADPHVQLRPIIRKAFEAIEKQIEKETARQRGAVKFHDVPNALVVQLYPEQDYGIIKSPVDGQEYYFHRNAVLHDDFHRLTPGTEVRFESAMSEEGPRATTVQIINKPGARPQTGADEAEPPVDWDSNPESQEHQ</sequence>
<gene>
    <name evidence="3" type="ORF">SAMN05216203_0602</name>
</gene>
<protein>
    <submittedName>
        <fullName evidence="3">Cold shock protein, CspA family</fullName>
    </submittedName>
</protein>
<keyword evidence="4" id="KW-1185">Reference proteome</keyword>
<evidence type="ECO:0000259" key="2">
    <source>
        <dbReference type="Pfam" id="PF00313"/>
    </source>
</evidence>
<proteinExistence type="predicted"/>
<evidence type="ECO:0000313" key="3">
    <source>
        <dbReference type="EMBL" id="SFR47226.1"/>
    </source>
</evidence>